<protein>
    <recommendedName>
        <fullName evidence="3">PHP domain protein</fullName>
    </recommendedName>
</protein>
<dbReference type="KEGG" id="pfer:IRI77_07390"/>
<dbReference type="Proteomes" id="UP000593892">
    <property type="component" value="Chromosome"/>
</dbReference>
<gene>
    <name evidence="1" type="ORF">IRI77_07390</name>
</gene>
<organism evidence="1 2">
    <name type="scientific">Paludibaculum fermentans</name>
    <dbReference type="NCBI Taxonomy" id="1473598"/>
    <lineage>
        <taxon>Bacteria</taxon>
        <taxon>Pseudomonadati</taxon>
        <taxon>Acidobacteriota</taxon>
        <taxon>Terriglobia</taxon>
        <taxon>Bryobacterales</taxon>
        <taxon>Bryobacteraceae</taxon>
        <taxon>Paludibaculum</taxon>
    </lineage>
</organism>
<proteinExistence type="predicted"/>
<evidence type="ECO:0000313" key="1">
    <source>
        <dbReference type="EMBL" id="QOY89766.1"/>
    </source>
</evidence>
<evidence type="ECO:0000313" key="2">
    <source>
        <dbReference type="Proteomes" id="UP000593892"/>
    </source>
</evidence>
<dbReference type="InterPro" id="IPR016195">
    <property type="entry name" value="Pol/histidinol_Pase-like"/>
</dbReference>
<name>A0A7S7SMR5_PALFE</name>
<dbReference type="Gene3D" id="3.20.20.140">
    <property type="entry name" value="Metal-dependent hydrolases"/>
    <property type="match status" value="1"/>
</dbReference>
<reference evidence="1 2" key="1">
    <citation type="submission" date="2020-10" db="EMBL/GenBank/DDBJ databases">
        <title>Complete genome sequence of Paludibaculum fermentans P105T, a facultatively anaerobic acidobacterium capable of dissimilatory Fe(III) reduction.</title>
        <authorList>
            <person name="Dedysh S.N."/>
            <person name="Beletsky A.V."/>
            <person name="Kulichevskaya I.S."/>
            <person name="Mardanov A.V."/>
            <person name="Ravin N.V."/>
        </authorList>
    </citation>
    <scope>NUCLEOTIDE SEQUENCE [LARGE SCALE GENOMIC DNA]</scope>
    <source>
        <strain evidence="1 2">P105</strain>
    </source>
</reference>
<dbReference type="RefSeq" id="WP_194451428.1">
    <property type="nucleotide sequence ID" value="NZ_CP063849.1"/>
</dbReference>
<evidence type="ECO:0008006" key="3">
    <source>
        <dbReference type="Google" id="ProtNLM"/>
    </source>
</evidence>
<sequence length="328" mass="37006">MPHSTQIIARPTSPRLRAFRAAVSLHSHTSHSVERLDHVRSIAALFRGLWWTPPLAAAPALQLERAQIESLGLLPLVSITDHDNIDAPLLLRTQPGSRDVPVSVEWTVPWGPTFFHLGLHNLPPRRAAERMRFLARYTARPDVRELPGILDWLAEDPSVLIVFNHPLWDEKGLPPGEHQRAAREFLRQHRPWIHALELNGLRPWSDNRQVLRWARESGLPAVAGGDRHGCEPNVLLNVTNACTFCEFVEEVRDHGISRVLAMPAYRQPRGRRITADVLSVFSRQSDGSRWTDRVLVQRQGSLVSLRTLWSRPRPAAAPAAFPAPLQSN</sequence>
<keyword evidence="2" id="KW-1185">Reference proteome</keyword>
<accession>A0A7S7SMR5</accession>
<dbReference type="SUPFAM" id="SSF89550">
    <property type="entry name" value="PHP domain-like"/>
    <property type="match status" value="1"/>
</dbReference>
<dbReference type="AlphaFoldDB" id="A0A7S7SMR5"/>
<dbReference type="EMBL" id="CP063849">
    <property type="protein sequence ID" value="QOY89766.1"/>
    <property type="molecule type" value="Genomic_DNA"/>
</dbReference>